<sequence>MDSVQPMPMVQLAARATAAVLMTLTAGACSSDGHATIDELASAMAEAYNTKDTDALIDLTCEADKPRAEKMDLNVEMEARTFGLPYTVSVVKAEENGDQGTVTLALNANNKSLPEEYDVSKVDGEWLICDR</sequence>
<dbReference type="STRING" id="1406858.GCA_000710895_03804"/>
<proteinExistence type="predicted"/>
<evidence type="ECO:0008006" key="3">
    <source>
        <dbReference type="Google" id="ProtNLM"/>
    </source>
</evidence>
<accession>A0A379JHR0</accession>
<dbReference type="Proteomes" id="UP000255467">
    <property type="component" value="Unassembled WGS sequence"/>
</dbReference>
<name>A0A379JHR0_9NOCA</name>
<dbReference type="EMBL" id="UGRY01000004">
    <property type="protein sequence ID" value="SUD48048.1"/>
    <property type="molecule type" value="Genomic_DNA"/>
</dbReference>
<evidence type="ECO:0000313" key="1">
    <source>
        <dbReference type="EMBL" id="SUD48048.1"/>
    </source>
</evidence>
<reference evidence="1 2" key="1">
    <citation type="submission" date="2018-06" db="EMBL/GenBank/DDBJ databases">
        <authorList>
            <consortium name="Pathogen Informatics"/>
            <person name="Doyle S."/>
        </authorList>
    </citation>
    <scope>NUCLEOTIDE SEQUENCE [LARGE SCALE GENOMIC DNA]</scope>
    <source>
        <strain evidence="1 2">NCTC1934</strain>
    </source>
</reference>
<organism evidence="1 2">
    <name type="scientific">Nocardia otitidiscaviarum</name>
    <dbReference type="NCBI Taxonomy" id="1823"/>
    <lineage>
        <taxon>Bacteria</taxon>
        <taxon>Bacillati</taxon>
        <taxon>Actinomycetota</taxon>
        <taxon>Actinomycetes</taxon>
        <taxon>Mycobacteriales</taxon>
        <taxon>Nocardiaceae</taxon>
        <taxon>Nocardia</taxon>
    </lineage>
</organism>
<protein>
    <recommendedName>
        <fullName evidence="3">DUF4878 domain-containing protein</fullName>
    </recommendedName>
</protein>
<keyword evidence="2" id="KW-1185">Reference proteome</keyword>
<dbReference type="AlphaFoldDB" id="A0A379JHR0"/>
<evidence type="ECO:0000313" key="2">
    <source>
        <dbReference type="Proteomes" id="UP000255467"/>
    </source>
</evidence>
<gene>
    <name evidence="1" type="ORF">NCTC1934_05375</name>
</gene>